<comment type="caution">
    <text evidence="1">The sequence shown here is derived from an EMBL/GenBank/DDBJ whole genome shotgun (WGS) entry which is preliminary data.</text>
</comment>
<organism evidence="1 2">
    <name type="scientific">Penicillium nalgiovense</name>
    <dbReference type="NCBI Taxonomy" id="60175"/>
    <lineage>
        <taxon>Eukaryota</taxon>
        <taxon>Fungi</taxon>
        <taxon>Dikarya</taxon>
        <taxon>Ascomycota</taxon>
        <taxon>Pezizomycotina</taxon>
        <taxon>Eurotiomycetes</taxon>
        <taxon>Eurotiomycetidae</taxon>
        <taxon>Eurotiales</taxon>
        <taxon>Aspergillaceae</taxon>
        <taxon>Penicillium</taxon>
    </lineage>
</organism>
<name>A0A1V6X740_PENNA</name>
<dbReference type="EMBL" id="MOOB01000112">
    <property type="protein sequence ID" value="OQE70963.1"/>
    <property type="molecule type" value="Genomic_DNA"/>
</dbReference>
<reference evidence="2" key="1">
    <citation type="journal article" date="2017" name="Nat. Microbiol.">
        <title>Global analysis of biosynthetic gene clusters reveals vast potential of secondary metabolite production in Penicillium species.</title>
        <authorList>
            <person name="Nielsen J.C."/>
            <person name="Grijseels S."/>
            <person name="Prigent S."/>
            <person name="Ji B."/>
            <person name="Dainat J."/>
            <person name="Nielsen K.F."/>
            <person name="Frisvad J.C."/>
            <person name="Workman M."/>
            <person name="Nielsen J."/>
        </authorList>
    </citation>
    <scope>NUCLEOTIDE SEQUENCE [LARGE SCALE GENOMIC DNA]</scope>
    <source>
        <strain evidence="2">IBT 13039</strain>
    </source>
</reference>
<dbReference type="Proteomes" id="UP000191691">
    <property type="component" value="Unassembled WGS sequence"/>
</dbReference>
<proteinExistence type="predicted"/>
<keyword evidence="2" id="KW-1185">Reference proteome</keyword>
<gene>
    <name evidence="1" type="ORF">PENNAL_c0112G04379</name>
</gene>
<sequence>MPSRNLVMSLHSSLRWDYADGWIADNEKTESGLSAQLPISGGSGSIETFAVNMTDEEPIFFLSSQLMGFIHAYHADFPHLQAVSELLRISGPNLQLSYSLLNLTPPYIHVDLRLPPGLNVNIEISREFSYSFIQYLWMLQTSGVSGKETS</sequence>
<accession>A0A1V6X740</accession>
<evidence type="ECO:0000313" key="2">
    <source>
        <dbReference type="Proteomes" id="UP000191691"/>
    </source>
</evidence>
<protein>
    <submittedName>
        <fullName evidence="1">Uncharacterized protein</fullName>
    </submittedName>
</protein>
<dbReference type="AlphaFoldDB" id="A0A1V6X740"/>
<evidence type="ECO:0000313" key="1">
    <source>
        <dbReference type="EMBL" id="OQE70963.1"/>
    </source>
</evidence>